<accession>A0A059DC94</accession>
<dbReference type="InterPro" id="IPR004326">
    <property type="entry name" value="Mlo"/>
</dbReference>
<keyword evidence="5 8" id="KW-1133">Transmembrane helix</keyword>
<dbReference type="EMBL" id="KK198753">
    <property type="protein sequence ID" value="KCW87996.1"/>
    <property type="molecule type" value="Genomic_DNA"/>
</dbReference>
<dbReference type="Pfam" id="PF03094">
    <property type="entry name" value="Mlo"/>
    <property type="match status" value="1"/>
</dbReference>
<evidence type="ECO:0000256" key="6">
    <source>
        <dbReference type="ARBA" id="ARBA00023136"/>
    </source>
</evidence>
<dbReference type="PANTHER" id="PTHR31942:SF74">
    <property type="entry name" value="MLO-LIKE PROTEIN 15"/>
    <property type="match status" value="1"/>
</dbReference>
<reference evidence="9" key="1">
    <citation type="submission" date="2013-07" db="EMBL/GenBank/DDBJ databases">
        <title>The genome of Eucalyptus grandis.</title>
        <authorList>
            <person name="Schmutz J."/>
            <person name="Hayes R."/>
            <person name="Myburg A."/>
            <person name="Tuskan G."/>
            <person name="Grattapaglia D."/>
            <person name="Rokhsar D.S."/>
        </authorList>
    </citation>
    <scope>NUCLEOTIDE SEQUENCE</scope>
    <source>
        <tissue evidence="9">Leaf extractions</tissue>
    </source>
</reference>
<dbReference type="GO" id="GO:0006952">
    <property type="term" value="P:defense response"/>
    <property type="evidence" value="ECO:0007669"/>
    <property type="project" value="UniProtKB-KW"/>
</dbReference>
<dbReference type="PANTHER" id="PTHR31942">
    <property type="entry name" value="MLO-LIKE PROTEIN 1"/>
    <property type="match status" value="1"/>
</dbReference>
<evidence type="ECO:0000256" key="1">
    <source>
        <dbReference type="ARBA" id="ARBA00004141"/>
    </source>
</evidence>
<evidence type="ECO:0000313" key="9">
    <source>
        <dbReference type="EMBL" id="KCW87996.1"/>
    </source>
</evidence>
<evidence type="ECO:0000256" key="7">
    <source>
        <dbReference type="ARBA" id="ARBA00023265"/>
    </source>
</evidence>
<protein>
    <submittedName>
        <fullName evidence="9">Uncharacterized protein</fullName>
    </submittedName>
</protein>
<keyword evidence="6 8" id="KW-0472">Membrane</keyword>
<dbReference type="STRING" id="71139.A0A059DC94"/>
<evidence type="ECO:0000256" key="5">
    <source>
        <dbReference type="ARBA" id="ARBA00022989"/>
    </source>
</evidence>
<gene>
    <name evidence="9" type="ORF">EUGRSUZ_A00405</name>
</gene>
<comment type="similarity">
    <text evidence="2">Belongs to the MLO family.</text>
</comment>
<keyword evidence="4" id="KW-0611">Plant defense</keyword>
<dbReference type="Gramene" id="KCW87996">
    <property type="protein sequence ID" value="KCW87996"/>
    <property type="gene ID" value="EUGRSUZ_A00405"/>
</dbReference>
<proteinExistence type="inferred from homology"/>
<dbReference type="GO" id="GO:0016020">
    <property type="term" value="C:membrane"/>
    <property type="evidence" value="ECO:0007669"/>
    <property type="project" value="UniProtKB-SubCell"/>
</dbReference>
<feature type="transmembrane region" description="Helical" evidence="8">
    <location>
        <begin position="20"/>
        <end position="43"/>
    </location>
</feature>
<dbReference type="eggNOG" id="KOG0017">
    <property type="taxonomic scope" value="Eukaryota"/>
</dbReference>
<evidence type="ECO:0000256" key="8">
    <source>
        <dbReference type="SAM" id="Phobius"/>
    </source>
</evidence>
<keyword evidence="3 8" id="KW-0812">Transmembrane</keyword>
<keyword evidence="7" id="KW-0568">Pathogenesis-related protein</keyword>
<evidence type="ECO:0000256" key="2">
    <source>
        <dbReference type="ARBA" id="ARBA00006574"/>
    </source>
</evidence>
<evidence type="ECO:0000256" key="3">
    <source>
        <dbReference type="ARBA" id="ARBA00022692"/>
    </source>
</evidence>
<sequence length="111" mass="13010">MPYRRSKKGKVPLLSLTALHHLHIFIFVLATFHVIVCVVIILCGQARLHYWWKWEQCIIENGSYIKEEDRCRKLTELAKKDGCFSYRSKRSAIIGWLVSLVCLLKKLLHSL</sequence>
<evidence type="ECO:0000256" key="4">
    <source>
        <dbReference type="ARBA" id="ARBA00022821"/>
    </source>
</evidence>
<organism evidence="9">
    <name type="scientific">Eucalyptus grandis</name>
    <name type="common">Flooded gum</name>
    <dbReference type="NCBI Taxonomy" id="71139"/>
    <lineage>
        <taxon>Eukaryota</taxon>
        <taxon>Viridiplantae</taxon>
        <taxon>Streptophyta</taxon>
        <taxon>Embryophyta</taxon>
        <taxon>Tracheophyta</taxon>
        <taxon>Spermatophyta</taxon>
        <taxon>Magnoliopsida</taxon>
        <taxon>eudicotyledons</taxon>
        <taxon>Gunneridae</taxon>
        <taxon>Pentapetalae</taxon>
        <taxon>rosids</taxon>
        <taxon>malvids</taxon>
        <taxon>Myrtales</taxon>
        <taxon>Myrtaceae</taxon>
        <taxon>Myrtoideae</taxon>
        <taxon>Eucalypteae</taxon>
        <taxon>Eucalyptus</taxon>
    </lineage>
</organism>
<name>A0A059DC94_EUCGR</name>
<comment type="subcellular location">
    <subcellularLocation>
        <location evidence="1">Membrane</location>
        <topology evidence="1">Multi-pass membrane protein</topology>
    </subcellularLocation>
</comment>
<dbReference type="AlphaFoldDB" id="A0A059DC94"/>
<dbReference type="InParanoid" id="A0A059DC94"/>